<name>A0ABV7FGZ4_9GAMM</name>
<reference evidence="3" key="1">
    <citation type="journal article" date="2019" name="Int. J. Syst. Evol. Microbiol.">
        <title>The Global Catalogue of Microorganisms (GCM) 10K type strain sequencing project: providing services to taxonomists for standard genome sequencing and annotation.</title>
        <authorList>
            <consortium name="The Broad Institute Genomics Platform"/>
            <consortium name="The Broad Institute Genome Sequencing Center for Infectious Disease"/>
            <person name="Wu L."/>
            <person name="Ma J."/>
        </authorList>
    </citation>
    <scope>NUCLEOTIDE SEQUENCE [LARGE SCALE GENOMIC DNA]</scope>
    <source>
        <strain evidence="3">KCTC 52237</strain>
    </source>
</reference>
<organism evidence="2 3">
    <name type="scientific">Cellvibrio fontiphilus</name>
    <dbReference type="NCBI Taxonomy" id="1815559"/>
    <lineage>
        <taxon>Bacteria</taxon>
        <taxon>Pseudomonadati</taxon>
        <taxon>Pseudomonadota</taxon>
        <taxon>Gammaproteobacteria</taxon>
        <taxon>Cellvibrionales</taxon>
        <taxon>Cellvibrionaceae</taxon>
        <taxon>Cellvibrio</taxon>
    </lineage>
</organism>
<feature type="region of interest" description="Disordered" evidence="1">
    <location>
        <begin position="131"/>
        <end position="152"/>
    </location>
</feature>
<comment type="caution">
    <text evidence="2">The sequence shown here is derived from an EMBL/GenBank/DDBJ whole genome shotgun (WGS) entry which is preliminary data.</text>
</comment>
<dbReference type="Proteomes" id="UP001595555">
    <property type="component" value="Unassembled WGS sequence"/>
</dbReference>
<sequence length="152" mass="17484">MKKFVILLVICAGWLAGCSSNGRSYVESAMAETLEVEVLPNQSKMFTYRLRWPEEQIPNHIRVSRDGRDSRRDFYEGGVNVGRNTHERLLQNTGYVVEKAGYCREGFFELDRSISRYHLWVRGECKESATEADKAAFGGKQTLTPERWKASR</sequence>
<evidence type="ECO:0000256" key="1">
    <source>
        <dbReference type="SAM" id="MobiDB-lite"/>
    </source>
</evidence>
<dbReference type="PROSITE" id="PS51257">
    <property type="entry name" value="PROKAR_LIPOPROTEIN"/>
    <property type="match status" value="1"/>
</dbReference>
<keyword evidence="3" id="KW-1185">Reference proteome</keyword>
<gene>
    <name evidence="2" type="ORF">ACFODX_10095</name>
</gene>
<protein>
    <recommendedName>
        <fullName evidence="4">Lipoprotein</fullName>
    </recommendedName>
</protein>
<dbReference type="EMBL" id="JBHRTF010000004">
    <property type="protein sequence ID" value="MFC3115908.1"/>
    <property type="molecule type" value="Genomic_DNA"/>
</dbReference>
<dbReference type="RefSeq" id="WP_378118671.1">
    <property type="nucleotide sequence ID" value="NZ_JBHRTF010000004.1"/>
</dbReference>
<evidence type="ECO:0000313" key="2">
    <source>
        <dbReference type="EMBL" id="MFC3115908.1"/>
    </source>
</evidence>
<proteinExistence type="predicted"/>
<accession>A0ABV7FGZ4</accession>
<evidence type="ECO:0000313" key="3">
    <source>
        <dbReference type="Proteomes" id="UP001595555"/>
    </source>
</evidence>
<evidence type="ECO:0008006" key="4">
    <source>
        <dbReference type="Google" id="ProtNLM"/>
    </source>
</evidence>